<dbReference type="InterPro" id="IPR044823">
    <property type="entry name" value="ASIL1/2-like"/>
</dbReference>
<dbReference type="PANTHER" id="PTHR31307:SF4">
    <property type="entry name" value="TRIHELIX TRANSCRIPTION FACTOR ASIL2"/>
    <property type="match status" value="1"/>
</dbReference>
<organism evidence="3 4">
    <name type="scientific">Pocillopora damicornis</name>
    <name type="common">Cauliflower coral</name>
    <name type="synonym">Millepora damicornis</name>
    <dbReference type="NCBI Taxonomy" id="46731"/>
    <lineage>
        <taxon>Eukaryota</taxon>
        <taxon>Metazoa</taxon>
        <taxon>Cnidaria</taxon>
        <taxon>Anthozoa</taxon>
        <taxon>Hexacorallia</taxon>
        <taxon>Scleractinia</taxon>
        <taxon>Astrocoeniina</taxon>
        <taxon>Pocilloporidae</taxon>
        <taxon>Pocillopora</taxon>
    </lineage>
</organism>
<evidence type="ECO:0000256" key="1">
    <source>
        <dbReference type="SAM" id="MobiDB-lite"/>
    </source>
</evidence>
<accession>A0A3M6T5V8</accession>
<protein>
    <recommendedName>
        <fullName evidence="2">Myb-like domain-containing protein</fullName>
    </recommendedName>
</protein>
<gene>
    <name evidence="3" type="ORF">pdam_00008970</name>
</gene>
<dbReference type="InterPro" id="IPR044822">
    <property type="entry name" value="Myb_DNA-bind_4"/>
</dbReference>
<dbReference type="OMA" id="PANAAFX"/>
<dbReference type="EMBL" id="RCHS01004216">
    <property type="protein sequence ID" value="RMX36760.1"/>
    <property type="molecule type" value="Genomic_DNA"/>
</dbReference>
<dbReference type="OrthoDB" id="691673at2759"/>
<evidence type="ECO:0000313" key="4">
    <source>
        <dbReference type="Proteomes" id="UP000275408"/>
    </source>
</evidence>
<sequence length="359" mass="40311">MSQQPTAVSMAPVSNTNTMTVGEGVKTSTIELILPGQQVKSQEGNGEEALGTINSSRWTDPETMALLSLWRANYRIIKGKKRNYEEWNMIAKEFNRRVAHCSLGPRTGNQCKVRIKNLLAEYKRTKDQLPHSFPYHDQIKEILNNKSDLYREEEVVRINIPAEHTVANGIVASQTVVTASSTMTIPSAIPSDTFTGRHLRPIKPAPPPTPLNAPIAASQAGKHSIPIQVYPTVPSQPTPATAVSVEPVHAPRGLASEDESSEDESYSEEMTVRGLKRPTIAEPLPRKKPRKNPRPLKTAQSRQEDLSMIAILREFLEDSRKREEDLFKRILQQQLEAESRYQQFTLDVLKEIGKMFKKD</sequence>
<dbReference type="Gene3D" id="1.10.10.60">
    <property type="entry name" value="Homeodomain-like"/>
    <property type="match status" value="1"/>
</dbReference>
<proteinExistence type="predicted"/>
<dbReference type="Pfam" id="PF13837">
    <property type="entry name" value="Myb_DNA-bind_4"/>
    <property type="match status" value="1"/>
</dbReference>
<reference evidence="3 4" key="1">
    <citation type="journal article" date="2018" name="Sci. Rep.">
        <title>Comparative analysis of the Pocillopora damicornis genome highlights role of immune system in coral evolution.</title>
        <authorList>
            <person name="Cunning R."/>
            <person name="Bay R.A."/>
            <person name="Gillette P."/>
            <person name="Baker A.C."/>
            <person name="Traylor-Knowles N."/>
        </authorList>
    </citation>
    <scope>NUCLEOTIDE SEQUENCE [LARGE SCALE GENOMIC DNA]</scope>
    <source>
        <strain evidence="3">RSMAS</strain>
        <tissue evidence="3">Whole animal</tissue>
    </source>
</reference>
<dbReference type="InterPro" id="IPR001005">
    <property type="entry name" value="SANT/Myb"/>
</dbReference>
<feature type="compositionally biased region" description="Acidic residues" evidence="1">
    <location>
        <begin position="256"/>
        <end position="267"/>
    </location>
</feature>
<evidence type="ECO:0000259" key="2">
    <source>
        <dbReference type="PROSITE" id="PS50090"/>
    </source>
</evidence>
<keyword evidence="4" id="KW-1185">Reference proteome</keyword>
<dbReference type="Proteomes" id="UP000275408">
    <property type="component" value="Unassembled WGS sequence"/>
</dbReference>
<dbReference type="PROSITE" id="PS50090">
    <property type="entry name" value="MYB_LIKE"/>
    <property type="match status" value="1"/>
</dbReference>
<comment type="caution">
    <text evidence="3">The sequence shown here is derived from an EMBL/GenBank/DDBJ whole genome shotgun (WGS) entry which is preliminary data.</text>
</comment>
<dbReference type="PANTHER" id="PTHR31307">
    <property type="entry name" value="TRIHELIX TRANSCRIPTION FACTOR ASIL2"/>
    <property type="match status" value="1"/>
</dbReference>
<name>A0A3M6T5V8_POCDA</name>
<evidence type="ECO:0000313" key="3">
    <source>
        <dbReference type="EMBL" id="RMX36760.1"/>
    </source>
</evidence>
<feature type="domain" description="Myb-like" evidence="2">
    <location>
        <begin position="54"/>
        <end position="119"/>
    </location>
</feature>
<dbReference type="AlphaFoldDB" id="A0A3M6T5V8"/>
<feature type="region of interest" description="Disordered" evidence="1">
    <location>
        <begin position="188"/>
        <end position="303"/>
    </location>
</feature>